<organism evidence="7 8">
    <name type="scientific">Okibacterium fritillariae</name>
    <dbReference type="NCBI Taxonomy" id="123320"/>
    <lineage>
        <taxon>Bacteria</taxon>
        <taxon>Bacillati</taxon>
        <taxon>Actinomycetota</taxon>
        <taxon>Actinomycetes</taxon>
        <taxon>Micrococcales</taxon>
        <taxon>Microbacteriaceae</taxon>
        <taxon>Okibacterium</taxon>
    </lineage>
</organism>
<dbReference type="Pfam" id="PF13377">
    <property type="entry name" value="Peripla_BP_3"/>
    <property type="match status" value="1"/>
</dbReference>
<dbReference type="STRING" id="123320.SAMN06309945_1807"/>
<dbReference type="InterPro" id="IPR028082">
    <property type="entry name" value="Peripla_BP_I"/>
</dbReference>
<proteinExistence type="predicted"/>
<dbReference type="Pfam" id="PF00356">
    <property type="entry name" value="LacI"/>
    <property type="match status" value="1"/>
</dbReference>
<feature type="compositionally biased region" description="Low complexity" evidence="5">
    <location>
        <begin position="336"/>
        <end position="364"/>
    </location>
</feature>
<accession>A0A1T5JS83</accession>
<keyword evidence="4" id="KW-0804">Transcription</keyword>
<evidence type="ECO:0000313" key="7">
    <source>
        <dbReference type="EMBL" id="SKC54129.1"/>
    </source>
</evidence>
<feature type="compositionally biased region" description="Polar residues" evidence="5">
    <location>
        <begin position="325"/>
        <end position="335"/>
    </location>
</feature>
<dbReference type="PANTHER" id="PTHR30146:SF148">
    <property type="entry name" value="HTH-TYPE TRANSCRIPTIONAL REPRESSOR PURR-RELATED"/>
    <property type="match status" value="1"/>
</dbReference>
<reference evidence="7 8" key="1">
    <citation type="submission" date="2017-02" db="EMBL/GenBank/DDBJ databases">
        <authorList>
            <person name="Peterson S.W."/>
        </authorList>
    </citation>
    <scope>NUCLEOTIDE SEQUENCE [LARGE SCALE GENOMIC DNA]</scope>
    <source>
        <strain evidence="7 8">VKM Ac-2059</strain>
    </source>
</reference>
<sequence length="373" mass="39333">MSATKKSTLVLVAERAGVSIASVSRVMNGLPASDAIVERVQKAADELGYVPDATARSLKAGKTQQIALAVADAGNPVYVAMMHEISRVVTKAGYRLILSSTGSEPGDQIDLLTNLNRGFADGLVMSPLKVTDELVARIQASRLPIVVIGSLPGDVEIDNVRADSVRGVGLAVEHLVEQGRQRIAFVNGPVDTVPGAARLGGYLRALDEQGLPHNADAQVNARDFTYKAGLKAVTKLLDRSTPDSIVCANDLLAIAAIKVITARGLRVPEDIALVGMDDTDLAELANPSITSVNLGSVKRAKTAAKLLLRRLEDPDAPVRREVIQPTLTIRESTSSPARPAVDPAANPAARQAAGETAPATPEPTRNQKREPLL</sequence>
<protein>
    <submittedName>
        <fullName evidence="7">Transcriptional regulator, LacI family</fullName>
    </submittedName>
</protein>
<dbReference type="OrthoDB" id="2854648at2"/>
<dbReference type="GO" id="GO:0000976">
    <property type="term" value="F:transcription cis-regulatory region binding"/>
    <property type="evidence" value="ECO:0007669"/>
    <property type="project" value="TreeGrafter"/>
</dbReference>
<dbReference type="InterPro" id="IPR010982">
    <property type="entry name" value="Lambda_DNA-bd_dom_sf"/>
</dbReference>
<dbReference type="CDD" id="cd06267">
    <property type="entry name" value="PBP1_LacI_sugar_binding-like"/>
    <property type="match status" value="1"/>
</dbReference>
<evidence type="ECO:0000256" key="2">
    <source>
        <dbReference type="ARBA" id="ARBA00023015"/>
    </source>
</evidence>
<name>A0A1T5JS83_9MICO</name>
<evidence type="ECO:0000256" key="1">
    <source>
        <dbReference type="ARBA" id="ARBA00022491"/>
    </source>
</evidence>
<dbReference type="SMART" id="SM00354">
    <property type="entry name" value="HTH_LACI"/>
    <property type="match status" value="1"/>
</dbReference>
<keyword evidence="1" id="KW-0678">Repressor</keyword>
<dbReference type="SUPFAM" id="SSF53822">
    <property type="entry name" value="Periplasmic binding protein-like I"/>
    <property type="match status" value="1"/>
</dbReference>
<dbReference type="SUPFAM" id="SSF47413">
    <property type="entry name" value="lambda repressor-like DNA-binding domains"/>
    <property type="match status" value="1"/>
</dbReference>
<dbReference type="EMBL" id="FUZP01000001">
    <property type="protein sequence ID" value="SKC54129.1"/>
    <property type="molecule type" value="Genomic_DNA"/>
</dbReference>
<dbReference type="PANTHER" id="PTHR30146">
    <property type="entry name" value="LACI-RELATED TRANSCRIPTIONAL REPRESSOR"/>
    <property type="match status" value="1"/>
</dbReference>
<evidence type="ECO:0000256" key="4">
    <source>
        <dbReference type="ARBA" id="ARBA00023163"/>
    </source>
</evidence>
<dbReference type="Proteomes" id="UP000190857">
    <property type="component" value="Unassembled WGS sequence"/>
</dbReference>
<keyword evidence="8" id="KW-1185">Reference proteome</keyword>
<feature type="region of interest" description="Disordered" evidence="5">
    <location>
        <begin position="322"/>
        <end position="373"/>
    </location>
</feature>
<keyword evidence="3" id="KW-0238">DNA-binding</keyword>
<evidence type="ECO:0000259" key="6">
    <source>
        <dbReference type="PROSITE" id="PS50932"/>
    </source>
</evidence>
<gene>
    <name evidence="7" type="ORF">SAMN06309945_1807</name>
</gene>
<dbReference type="GO" id="GO:0003700">
    <property type="term" value="F:DNA-binding transcription factor activity"/>
    <property type="evidence" value="ECO:0007669"/>
    <property type="project" value="TreeGrafter"/>
</dbReference>
<evidence type="ECO:0000256" key="3">
    <source>
        <dbReference type="ARBA" id="ARBA00023125"/>
    </source>
</evidence>
<dbReference type="PROSITE" id="PS50932">
    <property type="entry name" value="HTH_LACI_2"/>
    <property type="match status" value="1"/>
</dbReference>
<dbReference type="CDD" id="cd01392">
    <property type="entry name" value="HTH_LacI"/>
    <property type="match status" value="1"/>
</dbReference>
<evidence type="ECO:0000313" key="8">
    <source>
        <dbReference type="Proteomes" id="UP000190857"/>
    </source>
</evidence>
<dbReference type="AlphaFoldDB" id="A0A1T5JS83"/>
<feature type="domain" description="HTH lacI-type" evidence="6">
    <location>
        <begin position="12"/>
        <end position="60"/>
    </location>
</feature>
<dbReference type="Gene3D" id="3.40.50.2300">
    <property type="match status" value="2"/>
</dbReference>
<dbReference type="InterPro" id="IPR000843">
    <property type="entry name" value="HTH_LacI"/>
</dbReference>
<dbReference type="Gene3D" id="1.10.260.40">
    <property type="entry name" value="lambda repressor-like DNA-binding domains"/>
    <property type="match status" value="1"/>
</dbReference>
<evidence type="ECO:0000256" key="5">
    <source>
        <dbReference type="SAM" id="MobiDB-lite"/>
    </source>
</evidence>
<dbReference type="InterPro" id="IPR046335">
    <property type="entry name" value="LacI/GalR-like_sensor"/>
</dbReference>
<keyword evidence="2" id="KW-0805">Transcription regulation</keyword>
<dbReference type="RefSeq" id="WP_079727785.1">
    <property type="nucleotide sequence ID" value="NZ_FUZP01000001.1"/>
</dbReference>